<comment type="subcellular location">
    <subcellularLocation>
        <location evidence="2">Golgi apparatus membrane</location>
        <topology evidence="2">Multi-pass membrane protein</topology>
    </subcellularLocation>
</comment>
<keyword evidence="6 11" id="KW-0812">Transmembrane</keyword>
<feature type="transmembrane region" description="Helical" evidence="11">
    <location>
        <begin position="78"/>
        <end position="97"/>
    </location>
</feature>
<feature type="transmembrane region" description="Helical" evidence="11">
    <location>
        <begin position="118"/>
        <end position="146"/>
    </location>
</feature>
<evidence type="ECO:0000256" key="10">
    <source>
        <dbReference type="SAM" id="MobiDB-lite"/>
    </source>
</evidence>
<comment type="caution">
    <text evidence="13">The sequence shown here is derived from an EMBL/GenBank/DDBJ whole genome shotgun (WGS) entry which is preliminary data.</text>
</comment>
<feature type="transmembrane region" description="Helical" evidence="11">
    <location>
        <begin position="152"/>
        <end position="172"/>
    </location>
</feature>
<keyword evidence="9 11" id="KW-0472">Membrane</keyword>
<sequence length="377" mass="42138">MPQLFDASTQPVALPISPPLSPGAEDGSQHSSRRYRHSMSHSQPDSSEAITQKFFRISGKLQRRGIRIWQDFSLMQKLLAILFVIGSSVLGVLFLVYNERIFAWLEPKAQAWRELPGGWAILWFLAFITAFPPLIGYSTCVTIAGFVYGFPLGWPIVATANVAGSFFSFLVFRNVLSQWADRLVNADPRFKALTLVLKHDGLKLLVMIRLCPLPYSFSNGAMSTFQSVSPAAFALATAIATPKLLIHVFIGSRLRELAGSDSYRMSTGTKIINYASIIAGMALGLFTGWLVYTKTQARARQLEAEEQDRLEDGRPLSAYRNESPGLQHPDDFMDEDEENNFEWDEPSPGPRNDDINFLDHEDEGPYVDNPLRGSRKA</sequence>
<evidence type="ECO:0000256" key="1">
    <source>
        <dbReference type="ARBA" id="ARBA00002978"/>
    </source>
</evidence>
<dbReference type="PANTHER" id="PTHR47549:SF1">
    <property type="entry name" value="GOLGI APPARATUS MEMBRANE PROTEIN TVP38"/>
    <property type="match status" value="1"/>
</dbReference>
<reference evidence="13" key="1">
    <citation type="submission" date="2021-03" db="EMBL/GenBank/DDBJ databases">
        <authorList>
            <person name="Tagirdzhanova G."/>
        </authorList>
    </citation>
    <scope>NUCLEOTIDE SEQUENCE</scope>
</reference>
<evidence type="ECO:0000313" key="14">
    <source>
        <dbReference type="Proteomes" id="UP000664169"/>
    </source>
</evidence>
<feature type="transmembrane region" description="Helical" evidence="11">
    <location>
        <begin position="271"/>
        <end position="292"/>
    </location>
</feature>
<dbReference type="InterPro" id="IPR051076">
    <property type="entry name" value="Golgi_membrane_TVP38/TMEM64"/>
</dbReference>
<gene>
    <name evidence="13" type="ORF">GOMPHAMPRED_001468</name>
</gene>
<organism evidence="13 14">
    <name type="scientific">Gomphillus americanus</name>
    <dbReference type="NCBI Taxonomy" id="1940652"/>
    <lineage>
        <taxon>Eukaryota</taxon>
        <taxon>Fungi</taxon>
        <taxon>Dikarya</taxon>
        <taxon>Ascomycota</taxon>
        <taxon>Pezizomycotina</taxon>
        <taxon>Lecanoromycetes</taxon>
        <taxon>OSLEUM clade</taxon>
        <taxon>Ostropomycetidae</taxon>
        <taxon>Ostropales</taxon>
        <taxon>Graphidaceae</taxon>
        <taxon>Gomphilloideae</taxon>
        <taxon>Gomphillus</taxon>
    </lineage>
</organism>
<comment type="function">
    <text evidence="1">Golgi membrane protein involved in vesicular trafficking and spindle migration.</text>
</comment>
<comment type="similarity">
    <text evidence="3">Belongs to the TVP38/TMEM64 family.</text>
</comment>
<dbReference type="EMBL" id="CAJPDQ010000013">
    <property type="protein sequence ID" value="CAF9918257.1"/>
    <property type="molecule type" value="Genomic_DNA"/>
</dbReference>
<evidence type="ECO:0000256" key="11">
    <source>
        <dbReference type="SAM" id="Phobius"/>
    </source>
</evidence>
<feature type="compositionally biased region" description="Acidic residues" evidence="10">
    <location>
        <begin position="332"/>
        <end position="345"/>
    </location>
</feature>
<proteinExistence type="inferred from homology"/>
<dbReference type="AlphaFoldDB" id="A0A8H3F8Z7"/>
<dbReference type="GO" id="GO:0016192">
    <property type="term" value="P:vesicle-mediated transport"/>
    <property type="evidence" value="ECO:0007669"/>
    <property type="project" value="TreeGrafter"/>
</dbReference>
<feature type="transmembrane region" description="Helical" evidence="11">
    <location>
        <begin position="231"/>
        <end position="251"/>
    </location>
</feature>
<dbReference type="PANTHER" id="PTHR47549">
    <property type="entry name" value="GOLGI APPARATUS MEMBRANE PROTEIN TVP38-RELATED"/>
    <property type="match status" value="1"/>
</dbReference>
<dbReference type="OrthoDB" id="166803at2759"/>
<name>A0A8H3F8Z7_9LECA</name>
<accession>A0A8H3F8Z7</accession>
<evidence type="ECO:0000256" key="6">
    <source>
        <dbReference type="ARBA" id="ARBA00022692"/>
    </source>
</evidence>
<feature type="domain" description="VTT" evidence="12">
    <location>
        <begin position="137"/>
        <end position="252"/>
    </location>
</feature>
<evidence type="ECO:0000256" key="9">
    <source>
        <dbReference type="ARBA" id="ARBA00023136"/>
    </source>
</evidence>
<feature type="region of interest" description="Disordered" evidence="10">
    <location>
        <begin position="304"/>
        <end position="377"/>
    </location>
</feature>
<feature type="region of interest" description="Disordered" evidence="10">
    <location>
        <begin position="1"/>
        <end position="47"/>
    </location>
</feature>
<evidence type="ECO:0000313" key="13">
    <source>
        <dbReference type="EMBL" id="CAF9918257.1"/>
    </source>
</evidence>
<evidence type="ECO:0000259" key="12">
    <source>
        <dbReference type="Pfam" id="PF09335"/>
    </source>
</evidence>
<protein>
    <recommendedName>
        <fullName evidence="4">Golgi apparatus membrane protein TVP38</fullName>
    </recommendedName>
    <alternativeName>
        <fullName evidence="5">Golgi apparatus membrane protein tvp38</fullName>
    </alternativeName>
</protein>
<dbReference type="Proteomes" id="UP000664169">
    <property type="component" value="Unassembled WGS sequence"/>
</dbReference>
<keyword evidence="7 11" id="KW-1133">Transmembrane helix</keyword>
<evidence type="ECO:0000256" key="5">
    <source>
        <dbReference type="ARBA" id="ARBA00020673"/>
    </source>
</evidence>
<dbReference type="Pfam" id="PF09335">
    <property type="entry name" value="VTT_dom"/>
    <property type="match status" value="1"/>
</dbReference>
<keyword evidence="8" id="KW-0333">Golgi apparatus</keyword>
<evidence type="ECO:0000256" key="4">
    <source>
        <dbReference type="ARBA" id="ARBA00013533"/>
    </source>
</evidence>
<dbReference type="InterPro" id="IPR032816">
    <property type="entry name" value="VTT_dom"/>
</dbReference>
<dbReference type="GO" id="GO:0000022">
    <property type="term" value="P:mitotic spindle elongation"/>
    <property type="evidence" value="ECO:0007669"/>
    <property type="project" value="TreeGrafter"/>
</dbReference>
<keyword evidence="14" id="KW-1185">Reference proteome</keyword>
<feature type="compositionally biased region" description="Polar residues" evidence="10">
    <location>
        <begin position="1"/>
        <end position="11"/>
    </location>
</feature>
<evidence type="ECO:0000256" key="3">
    <source>
        <dbReference type="ARBA" id="ARBA00008640"/>
    </source>
</evidence>
<evidence type="ECO:0000256" key="8">
    <source>
        <dbReference type="ARBA" id="ARBA00023034"/>
    </source>
</evidence>
<evidence type="ECO:0000256" key="7">
    <source>
        <dbReference type="ARBA" id="ARBA00022989"/>
    </source>
</evidence>
<evidence type="ECO:0000256" key="2">
    <source>
        <dbReference type="ARBA" id="ARBA00004653"/>
    </source>
</evidence>
<dbReference type="GO" id="GO:0000139">
    <property type="term" value="C:Golgi membrane"/>
    <property type="evidence" value="ECO:0007669"/>
    <property type="project" value="UniProtKB-SubCell"/>
</dbReference>